<dbReference type="Gene3D" id="3.60.10.10">
    <property type="entry name" value="Endonuclease/exonuclease/phosphatase"/>
    <property type="match status" value="1"/>
</dbReference>
<reference evidence="2" key="1">
    <citation type="submission" date="2020-08" db="EMBL/GenBank/DDBJ databases">
        <title>Plant Genome Project.</title>
        <authorList>
            <person name="Zhang R.-G."/>
        </authorList>
    </citation>
    <scope>NUCLEOTIDE SEQUENCE</scope>
    <source>
        <strain evidence="2">WSP0</strain>
        <tissue evidence="2">Leaf</tissue>
    </source>
</reference>
<dbReference type="Proteomes" id="UP000823749">
    <property type="component" value="Chromosome 12"/>
</dbReference>
<evidence type="ECO:0000313" key="3">
    <source>
        <dbReference type="Proteomes" id="UP000823749"/>
    </source>
</evidence>
<organism evidence="2 3">
    <name type="scientific">Rhododendron griersonianum</name>
    <dbReference type="NCBI Taxonomy" id="479676"/>
    <lineage>
        <taxon>Eukaryota</taxon>
        <taxon>Viridiplantae</taxon>
        <taxon>Streptophyta</taxon>
        <taxon>Embryophyta</taxon>
        <taxon>Tracheophyta</taxon>
        <taxon>Spermatophyta</taxon>
        <taxon>Magnoliopsida</taxon>
        <taxon>eudicotyledons</taxon>
        <taxon>Gunneridae</taxon>
        <taxon>Pentapetalae</taxon>
        <taxon>asterids</taxon>
        <taxon>Ericales</taxon>
        <taxon>Ericaceae</taxon>
        <taxon>Ericoideae</taxon>
        <taxon>Rhodoreae</taxon>
        <taxon>Rhododendron</taxon>
    </lineage>
</organism>
<sequence>MKRFFQPIQKEGSPFKKPTLSPPSTNNHAQNPEASGDDNNNNNKKEPSKFVTWNANSFLLRVKNNWPEFTKFVETLDPDVIAIQVLLTFDSLSLFDHGFRLFGKSMTLVNVGSGEMEVRMPAAGAKGTPKNQGELKDDTSSSREEKQEMP</sequence>
<keyword evidence="3" id="KW-1185">Reference proteome</keyword>
<comment type="caution">
    <text evidence="2">The sequence shown here is derived from an EMBL/GenBank/DDBJ whole genome shotgun (WGS) entry which is preliminary data.</text>
</comment>
<dbReference type="InterPro" id="IPR036691">
    <property type="entry name" value="Endo/exonu/phosph_ase_sf"/>
</dbReference>
<evidence type="ECO:0000256" key="1">
    <source>
        <dbReference type="SAM" id="MobiDB-lite"/>
    </source>
</evidence>
<feature type="region of interest" description="Disordered" evidence="1">
    <location>
        <begin position="121"/>
        <end position="150"/>
    </location>
</feature>
<feature type="compositionally biased region" description="Basic and acidic residues" evidence="1">
    <location>
        <begin position="133"/>
        <end position="150"/>
    </location>
</feature>
<accession>A0AAV6I3B1</accession>
<feature type="region of interest" description="Disordered" evidence="1">
    <location>
        <begin position="1"/>
        <end position="48"/>
    </location>
</feature>
<evidence type="ECO:0000313" key="2">
    <source>
        <dbReference type="EMBL" id="KAG5523038.1"/>
    </source>
</evidence>
<gene>
    <name evidence="2" type="ORF">RHGRI_035002</name>
</gene>
<evidence type="ECO:0008006" key="4">
    <source>
        <dbReference type="Google" id="ProtNLM"/>
    </source>
</evidence>
<protein>
    <recommendedName>
        <fullName evidence="4">DNA-(Apurinic or apyrimidinic site) lyase</fullName>
    </recommendedName>
</protein>
<proteinExistence type="predicted"/>
<feature type="compositionally biased region" description="Polar residues" evidence="1">
    <location>
        <begin position="22"/>
        <end position="42"/>
    </location>
</feature>
<name>A0AAV6I3B1_9ERIC</name>
<dbReference type="AlphaFoldDB" id="A0AAV6I3B1"/>
<dbReference type="EMBL" id="JACTNZ010000012">
    <property type="protein sequence ID" value="KAG5523038.1"/>
    <property type="molecule type" value="Genomic_DNA"/>
</dbReference>